<sequence>MHLFSFHNAFPQNQALFPIGLFVFWLSSELLVDHKSKTPVDIHIHLALTEAIKLFVAFGLYSARQKYSRYDSLDPDNEDHPLSNINLPLEGSHESCTPRNVRINELAQIYPRLSRLGGGRSSLSILVISTLYVIRAHMVCPALFHPREITTAPYFSDF</sequence>
<dbReference type="InParanoid" id="A0A0D0B2Y8"/>
<organism evidence="1 2">
    <name type="scientific">Suillus luteus UH-Slu-Lm8-n1</name>
    <dbReference type="NCBI Taxonomy" id="930992"/>
    <lineage>
        <taxon>Eukaryota</taxon>
        <taxon>Fungi</taxon>
        <taxon>Dikarya</taxon>
        <taxon>Basidiomycota</taxon>
        <taxon>Agaricomycotina</taxon>
        <taxon>Agaricomycetes</taxon>
        <taxon>Agaricomycetidae</taxon>
        <taxon>Boletales</taxon>
        <taxon>Suillineae</taxon>
        <taxon>Suillaceae</taxon>
        <taxon>Suillus</taxon>
    </lineage>
</organism>
<name>A0A0D0B2Y8_9AGAM</name>
<accession>A0A0D0B2Y8</accession>
<reference evidence="2" key="2">
    <citation type="submission" date="2015-01" db="EMBL/GenBank/DDBJ databases">
        <title>Evolutionary Origins and Diversification of the Mycorrhizal Mutualists.</title>
        <authorList>
            <consortium name="DOE Joint Genome Institute"/>
            <consortium name="Mycorrhizal Genomics Consortium"/>
            <person name="Kohler A."/>
            <person name="Kuo A."/>
            <person name="Nagy L.G."/>
            <person name="Floudas D."/>
            <person name="Copeland A."/>
            <person name="Barry K.W."/>
            <person name="Cichocki N."/>
            <person name="Veneault-Fourrey C."/>
            <person name="LaButti K."/>
            <person name="Lindquist E.A."/>
            <person name="Lipzen A."/>
            <person name="Lundell T."/>
            <person name="Morin E."/>
            <person name="Murat C."/>
            <person name="Riley R."/>
            <person name="Ohm R."/>
            <person name="Sun H."/>
            <person name="Tunlid A."/>
            <person name="Henrissat B."/>
            <person name="Grigoriev I.V."/>
            <person name="Hibbett D.S."/>
            <person name="Martin F."/>
        </authorList>
    </citation>
    <scope>NUCLEOTIDE SEQUENCE [LARGE SCALE GENOMIC DNA]</scope>
    <source>
        <strain evidence="2">UH-Slu-Lm8-n1</strain>
    </source>
</reference>
<dbReference type="EMBL" id="KN835192">
    <property type="protein sequence ID" value="KIK44374.1"/>
    <property type="molecule type" value="Genomic_DNA"/>
</dbReference>
<dbReference type="OrthoDB" id="2684013at2759"/>
<proteinExistence type="predicted"/>
<evidence type="ECO:0000313" key="2">
    <source>
        <dbReference type="Proteomes" id="UP000054485"/>
    </source>
</evidence>
<reference evidence="1 2" key="1">
    <citation type="submission" date="2014-04" db="EMBL/GenBank/DDBJ databases">
        <authorList>
            <consortium name="DOE Joint Genome Institute"/>
            <person name="Kuo A."/>
            <person name="Ruytinx J."/>
            <person name="Rineau F."/>
            <person name="Colpaert J."/>
            <person name="Kohler A."/>
            <person name="Nagy L.G."/>
            <person name="Floudas D."/>
            <person name="Copeland A."/>
            <person name="Barry K.W."/>
            <person name="Cichocki N."/>
            <person name="Veneault-Fourrey C."/>
            <person name="LaButti K."/>
            <person name="Lindquist E.A."/>
            <person name="Lipzen A."/>
            <person name="Lundell T."/>
            <person name="Morin E."/>
            <person name="Murat C."/>
            <person name="Sun H."/>
            <person name="Tunlid A."/>
            <person name="Henrissat B."/>
            <person name="Grigoriev I.V."/>
            <person name="Hibbett D.S."/>
            <person name="Martin F."/>
            <person name="Nordberg H.P."/>
            <person name="Cantor M.N."/>
            <person name="Hua S.X."/>
        </authorList>
    </citation>
    <scope>NUCLEOTIDE SEQUENCE [LARGE SCALE GENOMIC DNA]</scope>
    <source>
        <strain evidence="1 2">UH-Slu-Lm8-n1</strain>
    </source>
</reference>
<protein>
    <submittedName>
        <fullName evidence="1">Unplaced genomic scaffold CY34scaffold_61, whole genome shotgun sequence</fullName>
    </submittedName>
</protein>
<dbReference type="HOGENOM" id="CLU_1670559_0_0_1"/>
<dbReference type="AlphaFoldDB" id="A0A0D0B2Y8"/>
<evidence type="ECO:0000313" key="1">
    <source>
        <dbReference type="EMBL" id="KIK44374.1"/>
    </source>
</evidence>
<gene>
    <name evidence="1" type="ORF">CY34DRAFT_638869</name>
</gene>
<dbReference type="Proteomes" id="UP000054485">
    <property type="component" value="Unassembled WGS sequence"/>
</dbReference>
<keyword evidence="2" id="KW-1185">Reference proteome</keyword>